<accession>A0ABX8SHY5</accession>
<gene>
    <name evidence="2" type="ORF">KDB89_09725</name>
</gene>
<name>A0ABX8SHY5_9ACTN</name>
<reference evidence="2 3" key="1">
    <citation type="submission" date="2021-07" db="EMBL/GenBank/DDBJ databases">
        <title>complete genome sequencing of Tessaracoccus sp.J1M15.</title>
        <authorList>
            <person name="Bae J.-W."/>
            <person name="Kim D.-y."/>
        </authorList>
    </citation>
    <scope>NUCLEOTIDE SEQUENCE [LARGE SCALE GENOMIC DNA]</scope>
    <source>
        <strain evidence="2 3">J1M15</strain>
    </source>
</reference>
<dbReference type="GO" id="GO:0004190">
    <property type="term" value="F:aspartic-type endopeptidase activity"/>
    <property type="evidence" value="ECO:0007669"/>
    <property type="project" value="UniProtKB-EC"/>
</dbReference>
<feature type="transmembrane region" description="Helical" evidence="1">
    <location>
        <begin position="194"/>
        <end position="212"/>
    </location>
</feature>
<proteinExistence type="predicted"/>
<keyword evidence="2" id="KW-0378">Hydrolase</keyword>
<dbReference type="EC" id="3.4.23.43" evidence="2"/>
<dbReference type="Proteomes" id="UP000824504">
    <property type="component" value="Chromosome"/>
</dbReference>
<feature type="transmembrane region" description="Helical" evidence="1">
    <location>
        <begin position="65"/>
        <end position="88"/>
    </location>
</feature>
<feature type="transmembrane region" description="Helical" evidence="1">
    <location>
        <begin position="95"/>
        <end position="112"/>
    </location>
</feature>
<keyword evidence="1" id="KW-0812">Transmembrane</keyword>
<feature type="transmembrane region" description="Helical" evidence="1">
    <location>
        <begin position="148"/>
        <end position="174"/>
    </location>
</feature>
<keyword evidence="1" id="KW-0472">Membrane</keyword>
<evidence type="ECO:0000256" key="1">
    <source>
        <dbReference type="SAM" id="Phobius"/>
    </source>
</evidence>
<keyword evidence="3" id="KW-1185">Reference proteome</keyword>
<evidence type="ECO:0000313" key="2">
    <source>
        <dbReference type="EMBL" id="QXT62055.1"/>
    </source>
</evidence>
<evidence type="ECO:0000313" key="3">
    <source>
        <dbReference type="Proteomes" id="UP000824504"/>
    </source>
</evidence>
<feature type="transmembrane region" description="Helical" evidence="1">
    <location>
        <begin position="6"/>
        <end position="25"/>
    </location>
</feature>
<dbReference type="EMBL" id="CP079216">
    <property type="protein sequence ID" value="QXT62055.1"/>
    <property type="molecule type" value="Genomic_DNA"/>
</dbReference>
<sequence>MIVATQLVVTLVAALTWSLLVPHIRVDDDAAPRFDELVTPGSIAAVGIVGAALSQILWLVPPPHWWLWVPYLGLGLPLVAVDAMTTWLPRRLHRVVAGAMALGLAALAAASWREALAALGGAAAAYALFWSLWRLLSGLGFGDVRLAALVGAVGALGGPTAWATALLAGTMLGAAHGIAHAAWAARRPGRPRHFAYGPALWLGPLAAVLLSAA</sequence>
<protein>
    <submittedName>
        <fullName evidence="2">Prepilin peptidase</fullName>
        <ecNumber evidence="2">3.4.23.43</ecNumber>
    </submittedName>
</protein>
<feature type="transmembrane region" description="Helical" evidence="1">
    <location>
        <begin position="118"/>
        <end position="136"/>
    </location>
</feature>
<organism evidence="2 3">
    <name type="scientific">Tessaracoccus palaemonis</name>
    <dbReference type="NCBI Taxonomy" id="2829499"/>
    <lineage>
        <taxon>Bacteria</taxon>
        <taxon>Bacillati</taxon>
        <taxon>Actinomycetota</taxon>
        <taxon>Actinomycetes</taxon>
        <taxon>Propionibacteriales</taxon>
        <taxon>Propionibacteriaceae</taxon>
        <taxon>Tessaracoccus</taxon>
    </lineage>
</organism>
<keyword evidence="1" id="KW-1133">Transmembrane helix</keyword>
<dbReference type="RefSeq" id="WP_219080586.1">
    <property type="nucleotide sequence ID" value="NZ_CP079216.1"/>
</dbReference>
<feature type="transmembrane region" description="Helical" evidence="1">
    <location>
        <begin position="37"/>
        <end position="59"/>
    </location>
</feature>